<feature type="transmembrane region" description="Helical" evidence="1">
    <location>
        <begin position="12"/>
        <end position="33"/>
    </location>
</feature>
<proteinExistence type="predicted"/>
<reference evidence="2" key="2">
    <citation type="journal article" date="2015" name="Data Brief">
        <title>Shoot transcriptome of the giant reed, Arundo donax.</title>
        <authorList>
            <person name="Barrero R.A."/>
            <person name="Guerrero F.D."/>
            <person name="Moolhuijzen P."/>
            <person name="Goolsby J.A."/>
            <person name="Tidwell J."/>
            <person name="Bellgard S.E."/>
            <person name="Bellgard M.I."/>
        </authorList>
    </citation>
    <scope>NUCLEOTIDE SEQUENCE</scope>
    <source>
        <tissue evidence="2">Shoot tissue taken approximately 20 cm above the soil surface</tissue>
    </source>
</reference>
<accession>A0A0A9B1Q9</accession>
<evidence type="ECO:0000313" key="2">
    <source>
        <dbReference type="EMBL" id="JAD57316.1"/>
    </source>
</evidence>
<dbReference type="AlphaFoldDB" id="A0A0A9B1Q9"/>
<evidence type="ECO:0000256" key="1">
    <source>
        <dbReference type="SAM" id="Phobius"/>
    </source>
</evidence>
<keyword evidence="1" id="KW-0472">Membrane</keyword>
<keyword evidence="1" id="KW-0812">Transmembrane</keyword>
<dbReference type="EMBL" id="GBRH01240579">
    <property type="protein sequence ID" value="JAD57316.1"/>
    <property type="molecule type" value="Transcribed_RNA"/>
</dbReference>
<name>A0A0A9B1Q9_ARUDO</name>
<keyword evidence="1" id="KW-1133">Transmembrane helix</keyword>
<sequence length="37" mass="4153">MSNLLSAFIVSFYNNLIPFLVTSIIGSSFITTFRLPK</sequence>
<reference evidence="2" key="1">
    <citation type="submission" date="2014-09" db="EMBL/GenBank/DDBJ databases">
        <authorList>
            <person name="Magalhaes I.L.F."/>
            <person name="Oliveira U."/>
            <person name="Santos F.R."/>
            <person name="Vidigal T.H.D.A."/>
            <person name="Brescovit A.D."/>
            <person name="Santos A.J."/>
        </authorList>
    </citation>
    <scope>NUCLEOTIDE SEQUENCE</scope>
    <source>
        <tissue evidence="2">Shoot tissue taken approximately 20 cm above the soil surface</tissue>
    </source>
</reference>
<organism evidence="2">
    <name type="scientific">Arundo donax</name>
    <name type="common">Giant reed</name>
    <name type="synonym">Donax arundinaceus</name>
    <dbReference type="NCBI Taxonomy" id="35708"/>
    <lineage>
        <taxon>Eukaryota</taxon>
        <taxon>Viridiplantae</taxon>
        <taxon>Streptophyta</taxon>
        <taxon>Embryophyta</taxon>
        <taxon>Tracheophyta</taxon>
        <taxon>Spermatophyta</taxon>
        <taxon>Magnoliopsida</taxon>
        <taxon>Liliopsida</taxon>
        <taxon>Poales</taxon>
        <taxon>Poaceae</taxon>
        <taxon>PACMAD clade</taxon>
        <taxon>Arundinoideae</taxon>
        <taxon>Arundineae</taxon>
        <taxon>Arundo</taxon>
    </lineage>
</organism>
<protein>
    <submittedName>
        <fullName evidence="2">Uncharacterized protein</fullName>
    </submittedName>
</protein>